<dbReference type="RefSeq" id="WP_130287540.1">
    <property type="nucleotide sequence ID" value="NZ_SGXE01000005.1"/>
</dbReference>
<dbReference type="PROSITE" id="PS51257">
    <property type="entry name" value="PROKAR_LIPOPROTEIN"/>
    <property type="match status" value="1"/>
</dbReference>
<dbReference type="Proteomes" id="UP000292262">
    <property type="component" value="Unassembled WGS sequence"/>
</dbReference>
<dbReference type="Gene3D" id="2.60.120.1140">
    <property type="entry name" value="Protein of unknown function DUF192"/>
    <property type="match status" value="1"/>
</dbReference>
<dbReference type="OrthoDB" id="5526466at2"/>
<reference evidence="1 2" key="1">
    <citation type="submission" date="2019-02" db="EMBL/GenBank/DDBJ databases">
        <title>Genomic Encyclopedia of Type Strains, Phase IV (KMG-IV): sequencing the most valuable type-strain genomes for metagenomic binning, comparative biology and taxonomic classification.</title>
        <authorList>
            <person name="Goeker M."/>
        </authorList>
    </citation>
    <scope>NUCLEOTIDE SEQUENCE [LARGE SCALE GENOMIC DNA]</scope>
    <source>
        <strain evidence="1 2">DSM 17196</strain>
    </source>
</reference>
<gene>
    <name evidence="1" type="ORF">EV197_3012</name>
</gene>
<dbReference type="InterPro" id="IPR038695">
    <property type="entry name" value="Saro_0823-like_sf"/>
</dbReference>
<proteinExistence type="predicted"/>
<organism evidence="1 2">
    <name type="scientific">Aquimarina brevivitae</name>
    <dbReference type="NCBI Taxonomy" id="323412"/>
    <lineage>
        <taxon>Bacteria</taxon>
        <taxon>Pseudomonadati</taxon>
        <taxon>Bacteroidota</taxon>
        <taxon>Flavobacteriia</taxon>
        <taxon>Flavobacteriales</taxon>
        <taxon>Flavobacteriaceae</taxon>
        <taxon>Aquimarina</taxon>
    </lineage>
</organism>
<comment type="caution">
    <text evidence="1">The sequence shown here is derived from an EMBL/GenBank/DDBJ whole genome shotgun (WGS) entry which is preliminary data.</text>
</comment>
<dbReference type="EMBL" id="SGXE01000005">
    <property type="protein sequence ID" value="RZS91908.1"/>
    <property type="molecule type" value="Genomic_DNA"/>
</dbReference>
<dbReference type="Pfam" id="PF02643">
    <property type="entry name" value="DUF192"/>
    <property type="match status" value="1"/>
</dbReference>
<name>A0A4Q7NY78_9FLAO</name>
<accession>A0A4Q7NY78</accession>
<dbReference type="InterPro" id="IPR003795">
    <property type="entry name" value="DUF192"/>
</dbReference>
<keyword evidence="2" id="KW-1185">Reference proteome</keyword>
<dbReference type="PANTHER" id="PTHR37953:SF1">
    <property type="entry name" value="UPF0127 PROTEIN MJ1496"/>
    <property type="match status" value="1"/>
</dbReference>
<sequence>MHTIKTPIVLLGLSLFFYACKNDSKSDKNLTQEVNFTKEGEATLFRVNDSSTTKITQLEIEIADNEYEIQTGLMYRKTMEPNRGMLFVFEEDAPRSFYMKNTQIALDLIFLNSDHKVVSIQKNAAPMNEKSLLSEGPARYVLEVNAGLSEQWNLQKGDSVAFKKIK</sequence>
<evidence type="ECO:0008006" key="3">
    <source>
        <dbReference type="Google" id="ProtNLM"/>
    </source>
</evidence>
<evidence type="ECO:0000313" key="2">
    <source>
        <dbReference type="Proteomes" id="UP000292262"/>
    </source>
</evidence>
<dbReference type="PANTHER" id="PTHR37953">
    <property type="entry name" value="UPF0127 PROTEIN MJ1496"/>
    <property type="match status" value="1"/>
</dbReference>
<protein>
    <recommendedName>
        <fullName evidence="3">DUF192 domain-containing protein</fullName>
    </recommendedName>
</protein>
<evidence type="ECO:0000313" key="1">
    <source>
        <dbReference type="EMBL" id="RZS91908.1"/>
    </source>
</evidence>
<dbReference type="AlphaFoldDB" id="A0A4Q7NY78"/>